<dbReference type="SUPFAM" id="SSF51735">
    <property type="entry name" value="NAD(P)-binding Rossmann-fold domains"/>
    <property type="match status" value="1"/>
</dbReference>
<keyword evidence="12" id="KW-0472">Membrane</keyword>
<dbReference type="GO" id="GO:0005737">
    <property type="term" value="C:cytoplasm"/>
    <property type="evidence" value="ECO:0007669"/>
    <property type="project" value="TreeGrafter"/>
</dbReference>
<keyword evidence="9" id="KW-1133">Transmembrane helix</keyword>
<dbReference type="InterPro" id="IPR016040">
    <property type="entry name" value="NAD(P)-bd_dom"/>
</dbReference>
<comment type="cofactor">
    <cofactor evidence="1">
        <name>NAD(+)</name>
        <dbReference type="ChEBI" id="CHEBI:57540"/>
    </cofactor>
</comment>
<feature type="domain" description="NAD(P)-binding" evidence="14">
    <location>
        <begin position="5"/>
        <end position="312"/>
    </location>
</feature>
<evidence type="ECO:0000256" key="5">
    <source>
        <dbReference type="ARBA" id="ARBA00012290"/>
    </source>
</evidence>
<evidence type="ECO:0000256" key="4">
    <source>
        <dbReference type="ARBA" id="ARBA00007505"/>
    </source>
</evidence>
<dbReference type="UniPathway" id="UPA00796">
    <property type="reaction ID" value="UER00771"/>
</dbReference>
<keyword evidence="6" id="KW-0812">Transmembrane</keyword>
<keyword evidence="10" id="KW-0520">NAD</keyword>
<evidence type="ECO:0000313" key="15">
    <source>
        <dbReference type="EMBL" id="QOV92143.1"/>
    </source>
</evidence>
<comment type="similarity">
    <text evidence="4">Belongs to the NAD(P)-dependent epimerase/dehydratase family. UDP-glucuronic acid decarboxylase subfamily.</text>
</comment>
<dbReference type="Gene3D" id="3.40.50.720">
    <property type="entry name" value="NAD(P)-binding Rossmann-like Domain"/>
    <property type="match status" value="1"/>
</dbReference>
<dbReference type="EMBL" id="CP063458">
    <property type="protein sequence ID" value="QOV92143.1"/>
    <property type="molecule type" value="Genomic_DNA"/>
</dbReference>
<dbReference type="RefSeq" id="WP_206295473.1">
    <property type="nucleotide sequence ID" value="NZ_CP063458.1"/>
</dbReference>
<dbReference type="Proteomes" id="UP000593765">
    <property type="component" value="Chromosome"/>
</dbReference>
<evidence type="ECO:0000256" key="3">
    <source>
        <dbReference type="ARBA" id="ARBA00005100"/>
    </source>
</evidence>
<dbReference type="GO" id="GO:0042732">
    <property type="term" value="P:D-xylose metabolic process"/>
    <property type="evidence" value="ECO:0007669"/>
    <property type="project" value="InterPro"/>
</dbReference>
<evidence type="ECO:0000256" key="11">
    <source>
        <dbReference type="ARBA" id="ARBA00023034"/>
    </source>
</evidence>
<evidence type="ECO:0000256" key="2">
    <source>
        <dbReference type="ARBA" id="ARBA00004447"/>
    </source>
</evidence>
<dbReference type="AlphaFoldDB" id="A0A7M2X347"/>
<dbReference type="InterPro" id="IPR036291">
    <property type="entry name" value="NAD(P)-bd_dom_sf"/>
</dbReference>
<dbReference type="GO" id="GO:0070403">
    <property type="term" value="F:NAD+ binding"/>
    <property type="evidence" value="ECO:0007669"/>
    <property type="project" value="InterPro"/>
</dbReference>
<dbReference type="PANTHER" id="PTHR43078:SF6">
    <property type="entry name" value="UDP-GLUCURONIC ACID DECARBOXYLASE 1"/>
    <property type="match status" value="1"/>
</dbReference>
<sequence>MTRALITGGAGFIGSHLAERLIRDGREVTVLDDFSTGRMENLGALVGKPGFQIVRDSVENSHTVNTLMAACDEVYHLASAVGVQLVLDEPVRTIRTTIHGTEVVLEAANRFRRPVLITSSSEVYGKGAKVPFSEDDDVVMGPTVTARYCYAYCKGIDEFLGLAYHKQYGLPVTIVRLFNTVGPRQVGRYGMVLPRFVAAAKANEPLKVHGDGTQTRCFCHVGDVVDAIVRLVATPAAQGRVFNLGGEEEISIKELASRVIAATGSSSRIEHLTIREAYGQQFDDMPRRAPDLRRIREAIGFAPRHSLAQIIAAVVASPA</sequence>
<keyword evidence="11" id="KW-0333">Golgi apparatus</keyword>
<dbReference type="GO" id="GO:0033320">
    <property type="term" value="P:UDP-D-xylose biosynthetic process"/>
    <property type="evidence" value="ECO:0007669"/>
    <property type="project" value="UniProtKB-UniPathway"/>
</dbReference>
<dbReference type="KEGG" id="hbs:IPV69_12620"/>
<proteinExistence type="inferred from homology"/>
<dbReference type="Pfam" id="PF16363">
    <property type="entry name" value="GDP_Man_Dehyd"/>
    <property type="match status" value="1"/>
</dbReference>
<keyword evidence="16" id="KW-1185">Reference proteome</keyword>
<evidence type="ECO:0000259" key="14">
    <source>
        <dbReference type="Pfam" id="PF16363"/>
    </source>
</evidence>
<keyword evidence="8" id="KW-0735">Signal-anchor</keyword>
<dbReference type="InterPro" id="IPR044516">
    <property type="entry name" value="UXS-like"/>
</dbReference>
<dbReference type="PANTHER" id="PTHR43078">
    <property type="entry name" value="UDP-GLUCURONIC ACID DECARBOXYLASE-RELATED"/>
    <property type="match status" value="1"/>
</dbReference>
<dbReference type="EC" id="4.1.1.35" evidence="5"/>
<evidence type="ECO:0000256" key="8">
    <source>
        <dbReference type="ARBA" id="ARBA00022968"/>
    </source>
</evidence>
<reference evidence="15 16" key="1">
    <citation type="submission" date="2020-10" db="EMBL/GenBank/DDBJ databases">
        <title>Wide distribution of Phycisphaera-like planctomycetes from WD2101 soil group in peatlands and genome analysis of the first cultivated representative.</title>
        <authorList>
            <person name="Dedysh S.N."/>
            <person name="Beletsky A.V."/>
            <person name="Ivanova A."/>
            <person name="Kulichevskaya I.S."/>
            <person name="Suzina N.E."/>
            <person name="Philippov D.A."/>
            <person name="Rakitin A.L."/>
            <person name="Mardanov A.V."/>
            <person name="Ravin N.V."/>
        </authorList>
    </citation>
    <scope>NUCLEOTIDE SEQUENCE [LARGE SCALE GENOMIC DNA]</scope>
    <source>
        <strain evidence="15 16">M1803</strain>
    </source>
</reference>
<evidence type="ECO:0000256" key="1">
    <source>
        <dbReference type="ARBA" id="ARBA00001911"/>
    </source>
</evidence>
<name>A0A7M2X347_9BACT</name>
<evidence type="ECO:0000256" key="9">
    <source>
        <dbReference type="ARBA" id="ARBA00022989"/>
    </source>
</evidence>
<comment type="subcellular location">
    <subcellularLocation>
        <location evidence="2">Golgi apparatus</location>
        <location evidence="2">Golgi stack membrane</location>
        <topology evidence="2">Single-pass type II membrane protein</topology>
    </subcellularLocation>
</comment>
<organism evidence="15 16">
    <name type="scientific">Humisphaera borealis</name>
    <dbReference type="NCBI Taxonomy" id="2807512"/>
    <lineage>
        <taxon>Bacteria</taxon>
        <taxon>Pseudomonadati</taxon>
        <taxon>Planctomycetota</taxon>
        <taxon>Phycisphaerae</taxon>
        <taxon>Tepidisphaerales</taxon>
        <taxon>Tepidisphaeraceae</taxon>
        <taxon>Humisphaera</taxon>
    </lineage>
</organism>
<gene>
    <name evidence="15" type="ORF">IPV69_12620</name>
</gene>
<evidence type="ECO:0000256" key="12">
    <source>
        <dbReference type="ARBA" id="ARBA00023136"/>
    </source>
</evidence>
<keyword evidence="13" id="KW-0456">Lyase</keyword>
<evidence type="ECO:0000256" key="13">
    <source>
        <dbReference type="ARBA" id="ARBA00023239"/>
    </source>
</evidence>
<evidence type="ECO:0000256" key="7">
    <source>
        <dbReference type="ARBA" id="ARBA00022793"/>
    </source>
</evidence>
<protein>
    <recommendedName>
        <fullName evidence="5">UDP-glucuronate decarboxylase</fullName>
        <ecNumber evidence="5">4.1.1.35</ecNumber>
    </recommendedName>
</protein>
<comment type="pathway">
    <text evidence="3">Nucleotide-sugar biosynthesis; UDP-alpha-D-xylose biosynthesis; UDP-alpha-D-xylose from UDP-alpha-D-glucuronate: step 1/1.</text>
</comment>
<evidence type="ECO:0000313" key="16">
    <source>
        <dbReference type="Proteomes" id="UP000593765"/>
    </source>
</evidence>
<keyword evidence="7" id="KW-0210">Decarboxylase</keyword>
<dbReference type="PRINTS" id="PR01713">
    <property type="entry name" value="NUCEPIMERASE"/>
</dbReference>
<accession>A0A7M2X347</accession>
<dbReference type="GO" id="GO:0048040">
    <property type="term" value="F:UDP-glucuronate decarboxylase activity"/>
    <property type="evidence" value="ECO:0007669"/>
    <property type="project" value="UniProtKB-EC"/>
</dbReference>
<evidence type="ECO:0000256" key="10">
    <source>
        <dbReference type="ARBA" id="ARBA00023027"/>
    </source>
</evidence>
<evidence type="ECO:0000256" key="6">
    <source>
        <dbReference type="ARBA" id="ARBA00022692"/>
    </source>
</evidence>